<dbReference type="SUPFAM" id="SSF52540">
    <property type="entry name" value="P-loop containing nucleoside triphosphate hydrolases"/>
    <property type="match status" value="1"/>
</dbReference>
<dbReference type="InterPro" id="IPR003439">
    <property type="entry name" value="ABC_transporter-like_ATP-bd"/>
</dbReference>
<evidence type="ECO:0000313" key="6">
    <source>
        <dbReference type="EMBL" id="CAL2087341.1"/>
    </source>
</evidence>
<evidence type="ECO:0000256" key="1">
    <source>
        <dbReference type="ARBA" id="ARBA00005417"/>
    </source>
</evidence>
<evidence type="ECO:0000256" key="2">
    <source>
        <dbReference type="ARBA" id="ARBA00022448"/>
    </source>
</evidence>
<dbReference type="InterPro" id="IPR019864">
    <property type="entry name" value="Motility-assoc_ABC_GldA"/>
</dbReference>
<keyword evidence="3" id="KW-0547">Nucleotide-binding</keyword>
<evidence type="ECO:0000256" key="3">
    <source>
        <dbReference type="ARBA" id="ARBA00022741"/>
    </source>
</evidence>
<dbReference type="InterPro" id="IPR027417">
    <property type="entry name" value="P-loop_NTPase"/>
</dbReference>
<dbReference type="InterPro" id="IPR003593">
    <property type="entry name" value="AAA+_ATPase"/>
</dbReference>
<dbReference type="EMBL" id="OZ038524">
    <property type="protein sequence ID" value="CAL2087341.1"/>
    <property type="molecule type" value="Genomic_DNA"/>
</dbReference>
<reference evidence="6 7" key="1">
    <citation type="submission" date="2024-05" db="EMBL/GenBank/DDBJ databases">
        <authorList>
            <person name="Duchaud E."/>
        </authorList>
    </citation>
    <scope>NUCLEOTIDE SEQUENCE [LARGE SCALE GENOMIC DNA]</scope>
    <source>
        <strain evidence="6">Ena-SAMPLE-TAB-13-05-2024-13:56:06:370-140309</strain>
    </source>
</reference>
<proteinExistence type="inferred from homology"/>
<name>A0ABP1ENG2_9FLAO</name>
<feature type="domain" description="ABC transporter" evidence="5">
    <location>
        <begin position="3"/>
        <end position="228"/>
    </location>
</feature>
<accession>A0ABP1ENG2</accession>
<protein>
    <submittedName>
        <fullName evidence="6">Gliding motility protein GldA</fullName>
    </submittedName>
</protein>
<sequence length="298" mass="33607">MSIQLTEISKFYGSQKAVNSISFDAQKGEIVGFLGPNGAGKSTSMKILTGFILPSEGSVFVSGIDVLKNPIEAQKKIGYLPEHNPLYLEMYVREYLQFQAGIYKITKNKISEVIQKVGLTAEAHKKIGQLSKGYRQRVGLAAAILHDPEVLILDEPTTGLDPNQLVEIRELIKELGKDKTVLISTHIMQEVEAVCTRVIIINKGKIVIDKPIAELKTSKEQIIKVTFDYKLEEQFIQRLPNIVHYKNTVENNWILTFETSEDMRPVIFDFAQENGLKILGLNTENKNLESLFRELTKE</sequence>
<keyword evidence="7" id="KW-1185">Reference proteome</keyword>
<dbReference type="SMART" id="SM00382">
    <property type="entry name" value="AAA"/>
    <property type="match status" value="1"/>
</dbReference>
<keyword evidence="4" id="KW-0067">ATP-binding</keyword>
<evidence type="ECO:0000259" key="5">
    <source>
        <dbReference type="PROSITE" id="PS50893"/>
    </source>
</evidence>
<dbReference type="PANTHER" id="PTHR43335">
    <property type="entry name" value="ABC TRANSPORTER, ATP-BINDING PROTEIN"/>
    <property type="match status" value="1"/>
</dbReference>
<dbReference type="Proteomes" id="UP001497514">
    <property type="component" value="Chromosome"/>
</dbReference>
<evidence type="ECO:0000256" key="4">
    <source>
        <dbReference type="ARBA" id="ARBA00022840"/>
    </source>
</evidence>
<dbReference type="RefSeq" id="WP_101903266.1">
    <property type="nucleotide sequence ID" value="NZ_JBFKZV010000001.1"/>
</dbReference>
<dbReference type="Pfam" id="PF00005">
    <property type="entry name" value="ABC_tran"/>
    <property type="match status" value="1"/>
</dbReference>
<keyword evidence="2" id="KW-0813">Transport</keyword>
<dbReference type="PROSITE" id="PS50893">
    <property type="entry name" value="ABC_TRANSPORTER_2"/>
    <property type="match status" value="1"/>
</dbReference>
<organism evidence="6 7">
    <name type="scientific">Tenacibaculum dicentrarchi</name>
    <dbReference type="NCBI Taxonomy" id="669041"/>
    <lineage>
        <taxon>Bacteria</taxon>
        <taxon>Pseudomonadati</taxon>
        <taxon>Bacteroidota</taxon>
        <taxon>Flavobacteriia</taxon>
        <taxon>Flavobacteriales</taxon>
        <taxon>Flavobacteriaceae</taxon>
        <taxon>Tenacibaculum</taxon>
    </lineage>
</organism>
<dbReference type="PANTHER" id="PTHR43335:SF4">
    <property type="entry name" value="ABC TRANSPORTER, ATP-BINDING PROTEIN"/>
    <property type="match status" value="1"/>
</dbReference>
<gene>
    <name evidence="6" type="primary">gldA</name>
    <name evidence="6" type="ORF">TD3509T_2210</name>
</gene>
<dbReference type="Gene3D" id="3.40.50.300">
    <property type="entry name" value="P-loop containing nucleotide triphosphate hydrolases"/>
    <property type="match status" value="1"/>
</dbReference>
<dbReference type="NCBIfam" id="TIGR03522">
    <property type="entry name" value="GldA_ABC_ATP"/>
    <property type="match status" value="1"/>
</dbReference>
<evidence type="ECO:0000313" key="7">
    <source>
        <dbReference type="Proteomes" id="UP001497514"/>
    </source>
</evidence>
<comment type="similarity">
    <text evidence="1">Belongs to the ABC transporter superfamily.</text>
</comment>